<dbReference type="PANTHER" id="PTHR48083:SF2">
    <property type="entry name" value="MEDIUM-CHAIN SPECIFIC ACYL-COA DEHYDROGENASE, MITOCHONDRIAL"/>
    <property type="match status" value="1"/>
</dbReference>
<comment type="caution">
    <text evidence="4">The sequence shown here is derived from an EMBL/GenBank/DDBJ whole genome shotgun (WGS) entry which is preliminary data.</text>
</comment>
<protein>
    <recommendedName>
        <fullName evidence="3">Acyl-CoA dehydrogenase/oxidase C-terminal domain-containing protein</fullName>
    </recommendedName>
</protein>
<accession>A0A934SZP8</accession>
<dbReference type="Pfam" id="PF00441">
    <property type="entry name" value="Acyl-CoA_dh_1"/>
    <property type="match status" value="1"/>
</dbReference>
<dbReference type="InterPro" id="IPR050741">
    <property type="entry name" value="Acyl-CoA_dehydrogenase"/>
</dbReference>
<keyword evidence="2" id="KW-0560">Oxidoreductase</keyword>
<evidence type="ECO:0000259" key="3">
    <source>
        <dbReference type="Pfam" id="PF00441"/>
    </source>
</evidence>
<dbReference type="SUPFAM" id="SSF47203">
    <property type="entry name" value="Acyl-CoA dehydrogenase C-terminal domain-like"/>
    <property type="match status" value="1"/>
</dbReference>
<keyword evidence="1" id="KW-0285">Flavoprotein</keyword>
<dbReference type="InterPro" id="IPR009075">
    <property type="entry name" value="AcylCo_DH/oxidase_C"/>
</dbReference>
<reference evidence="4" key="1">
    <citation type="submission" date="2021-01" db="EMBL/GenBank/DDBJ databases">
        <title>Genome sequence of strain Noviherbaspirillum sp. DKR-6.</title>
        <authorList>
            <person name="Chaudhary D.K."/>
        </authorList>
    </citation>
    <scope>NUCLEOTIDE SEQUENCE</scope>
    <source>
        <strain evidence="4">DKR-6</strain>
    </source>
</reference>
<gene>
    <name evidence="4" type="ORF">JJB74_29140</name>
</gene>
<dbReference type="GO" id="GO:0033539">
    <property type="term" value="P:fatty acid beta-oxidation using acyl-CoA dehydrogenase"/>
    <property type="evidence" value="ECO:0007669"/>
    <property type="project" value="TreeGrafter"/>
</dbReference>
<keyword evidence="5" id="KW-1185">Reference proteome</keyword>
<evidence type="ECO:0000313" key="5">
    <source>
        <dbReference type="Proteomes" id="UP000622890"/>
    </source>
</evidence>
<dbReference type="AlphaFoldDB" id="A0A934SZP8"/>
<dbReference type="InterPro" id="IPR036250">
    <property type="entry name" value="AcylCo_DH-like_C"/>
</dbReference>
<dbReference type="Proteomes" id="UP000622890">
    <property type="component" value="Unassembled WGS sequence"/>
</dbReference>
<dbReference type="RefSeq" id="WP_200598067.1">
    <property type="nucleotide sequence ID" value="NZ_JAEPBG010000025.1"/>
</dbReference>
<dbReference type="GO" id="GO:0005737">
    <property type="term" value="C:cytoplasm"/>
    <property type="evidence" value="ECO:0007669"/>
    <property type="project" value="TreeGrafter"/>
</dbReference>
<dbReference type="EMBL" id="JAEPBG010000025">
    <property type="protein sequence ID" value="MBK4738697.1"/>
    <property type="molecule type" value="Genomic_DNA"/>
</dbReference>
<dbReference type="GO" id="GO:0003995">
    <property type="term" value="F:acyl-CoA dehydrogenase activity"/>
    <property type="evidence" value="ECO:0007669"/>
    <property type="project" value="TreeGrafter"/>
</dbReference>
<dbReference type="PANTHER" id="PTHR48083">
    <property type="entry name" value="MEDIUM-CHAIN SPECIFIC ACYL-COA DEHYDROGENASE, MITOCHONDRIAL-RELATED"/>
    <property type="match status" value="1"/>
</dbReference>
<evidence type="ECO:0000256" key="1">
    <source>
        <dbReference type="ARBA" id="ARBA00022630"/>
    </source>
</evidence>
<feature type="domain" description="Acyl-CoA dehydrogenase/oxidase C-terminal" evidence="3">
    <location>
        <begin position="55"/>
        <end position="193"/>
    </location>
</feature>
<name>A0A934SZP8_9BURK</name>
<evidence type="ECO:0000256" key="2">
    <source>
        <dbReference type="ARBA" id="ARBA00023002"/>
    </source>
</evidence>
<dbReference type="Gene3D" id="1.20.140.10">
    <property type="entry name" value="Butyryl-CoA Dehydrogenase, subunit A, domain 3"/>
    <property type="match status" value="1"/>
</dbReference>
<proteinExistence type="predicted"/>
<organism evidence="4 5">
    <name type="scientific">Noviherbaspirillum pedocola</name>
    <dbReference type="NCBI Taxonomy" id="2801341"/>
    <lineage>
        <taxon>Bacteria</taxon>
        <taxon>Pseudomonadati</taxon>
        <taxon>Pseudomonadota</taxon>
        <taxon>Betaproteobacteria</taxon>
        <taxon>Burkholderiales</taxon>
        <taxon>Oxalobacteraceae</taxon>
        <taxon>Noviherbaspirillum</taxon>
    </lineage>
</organism>
<evidence type="ECO:0000313" key="4">
    <source>
        <dbReference type="EMBL" id="MBK4738697.1"/>
    </source>
</evidence>
<sequence length="195" mass="21414">MSLALVARDAAGVRSHDYPLVVGGRGAGLFCEDVRLPVNAILHDGDALPLIERAVDDATLAACAEAAGVLRWIYRDTVHYARERMQFGVPISSFQVLQHRMADMLMHLEKPSAVTQPTIGMPGEPELVRRLAVSSAKVTVRQACRFIGQNAEQIHGSMDMTDELAIGQFFKRATVLEGLFGPVDRHLRRVDRQAA</sequence>